<sequence length="57" mass="6456">MIQRYTPTVYPLCFAEYTGNTLAATEPGPYVVAGIGVYRCINRFFREHRKGQSHGFA</sequence>
<name>L7TK83_9CAUD</name>
<accession>L7TK83</accession>
<protein>
    <submittedName>
        <fullName evidence="1">Uncharacterized protein</fullName>
    </submittedName>
</protein>
<reference evidence="1 2" key="1">
    <citation type="journal article" date="2013" name="Appl. Environ. Microbiol.">
        <title>Narrow Host-Range Bacteriophages that Infect Rhizobium etli associate with Distinct Genomic Types.</title>
        <authorList>
            <person name="Santamaria R.I."/>
            <person name="Bustos P."/>
            <person name="Sepulveda-Robles O."/>
            <person name="Lozano L."/>
            <person name="Rodriguez C."/>
            <person name="Fernandez J.L."/>
            <person name="Juarez S."/>
            <person name="Kameyama L."/>
            <person name="Guarneros G."/>
            <person name="Davila G."/>
            <person name="Gonzalez V."/>
        </authorList>
    </citation>
    <scope>NUCLEOTIDE SEQUENCE [LARGE SCALE GENOMIC DNA]</scope>
</reference>
<dbReference type="Proteomes" id="UP000011147">
    <property type="component" value="Segment"/>
</dbReference>
<evidence type="ECO:0000313" key="2">
    <source>
        <dbReference type="Proteomes" id="UP000011147"/>
    </source>
</evidence>
<keyword evidence="2" id="KW-1185">Reference proteome</keyword>
<dbReference type="EMBL" id="JX483879">
    <property type="protein sequence ID" value="AGC35938.1"/>
    <property type="molecule type" value="Genomic_DNA"/>
</dbReference>
<organism evidence="1 2">
    <name type="scientific">Rhizobium phage RHEph08</name>
    <dbReference type="NCBI Taxonomy" id="1220715"/>
    <lineage>
        <taxon>Viruses</taxon>
        <taxon>Duplodnaviria</taxon>
        <taxon>Heunggongvirae</taxon>
        <taxon>Uroviricota</taxon>
        <taxon>Caudoviricetes</taxon>
        <taxon>Autographivirales</taxon>
        <taxon>Dunnvirinae</taxon>
        <taxon>Cuernavacavirus</taxon>
        <taxon>Cuernavacavirus RHEph08</taxon>
    </lineage>
</organism>
<proteinExistence type="predicted"/>
<evidence type="ECO:0000313" key="1">
    <source>
        <dbReference type="EMBL" id="AGC35938.1"/>
    </source>
</evidence>
<gene>
    <name evidence="1" type="ORF">RHEph08_gp014</name>
</gene>